<dbReference type="Gene3D" id="1.20.5.170">
    <property type="match status" value="1"/>
</dbReference>
<proteinExistence type="predicted"/>
<dbReference type="OrthoDB" id="1921388at2759"/>
<dbReference type="InterPro" id="IPR004827">
    <property type="entry name" value="bZIP"/>
</dbReference>
<dbReference type="PROSITE" id="PS00036">
    <property type="entry name" value="BZIP_BASIC"/>
    <property type="match status" value="1"/>
</dbReference>
<organism evidence="7 8">
    <name type="scientific">Ceratopteris richardii</name>
    <name type="common">Triangle waterfern</name>
    <dbReference type="NCBI Taxonomy" id="49495"/>
    <lineage>
        <taxon>Eukaryota</taxon>
        <taxon>Viridiplantae</taxon>
        <taxon>Streptophyta</taxon>
        <taxon>Embryophyta</taxon>
        <taxon>Tracheophyta</taxon>
        <taxon>Polypodiopsida</taxon>
        <taxon>Polypodiidae</taxon>
        <taxon>Polypodiales</taxon>
        <taxon>Pteridineae</taxon>
        <taxon>Pteridaceae</taxon>
        <taxon>Parkerioideae</taxon>
        <taxon>Ceratopteris</taxon>
    </lineage>
</organism>
<dbReference type="SMART" id="SM00338">
    <property type="entry name" value="BRLZ"/>
    <property type="match status" value="1"/>
</dbReference>
<dbReference type="AlphaFoldDB" id="A0A8T2RXP2"/>
<dbReference type="Proteomes" id="UP000825935">
    <property type="component" value="Chromosome 24"/>
</dbReference>
<dbReference type="GO" id="GO:0003677">
    <property type="term" value="F:DNA binding"/>
    <property type="evidence" value="ECO:0007669"/>
    <property type="project" value="UniProtKB-KW"/>
</dbReference>
<feature type="coiled-coil region" evidence="4">
    <location>
        <begin position="508"/>
        <end position="535"/>
    </location>
</feature>
<evidence type="ECO:0000256" key="3">
    <source>
        <dbReference type="ARBA" id="ARBA00023242"/>
    </source>
</evidence>
<evidence type="ECO:0000313" key="7">
    <source>
        <dbReference type="EMBL" id="KAH7300335.1"/>
    </source>
</evidence>
<evidence type="ECO:0000256" key="2">
    <source>
        <dbReference type="ARBA" id="ARBA00023125"/>
    </source>
</evidence>
<feature type="compositionally biased region" description="Polar residues" evidence="5">
    <location>
        <begin position="364"/>
        <end position="395"/>
    </location>
</feature>
<feature type="domain" description="BZIP" evidence="6">
    <location>
        <begin position="483"/>
        <end position="531"/>
    </location>
</feature>
<dbReference type="InterPro" id="IPR046347">
    <property type="entry name" value="bZIP_sf"/>
</dbReference>
<dbReference type="CDD" id="cd14707">
    <property type="entry name" value="bZIP_plant_BZIP46"/>
    <property type="match status" value="1"/>
</dbReference>
<dbReference type="PANTHER" id="PTHR22952:SF175">
    <property type="entry name" value="PROTEIN ABSCISIC ACID-INSENSITIVE 5"/>
    <property type="match status" value="1"/>
</dbReference>
<dbReference type="Pfam" id="PF00170">
    <property type="entry name" value="bZIP_1"/>
    <property type="match status" value="1"/>
</dbReference>
<comment type="subcellular location">
    <subcellularLocation>
        <location evidence="1">Nucleus</location>
    </subcellularLocation>
</comment>
<evidence type="ECO:0000313" key="8">
    <source>
        <dbReference type="Proteomes" id="UP000825935"/>
    </source>
</evidence>
<sequence>MASSNFGNLDTSLSRGGSSVYSLTFDEFQNVLREPGINLESMNMEELLKNIWTAEESQAMAAAMNSVESLNEGLASQLSLQKQTSFSLPRTLSGRTVEDVWKSLQHQQGGTGTIPSSIHNQRQMTLGEVTLEEFLTKAGIVMDRPPVKQAPMNQVFKSQVIPPLNQAFQSSMVHGLGPINQVHKPLSSPSLMPPNHMHEAPMVQQLIPSSQVQNSMQQQGLCNLTSTGFVGDTLFPVGRENRLEQNGKLQPTASPANKGVLPTAFTSPSSSDRTHTFVQTQTGDWISKPNGNSFAYKTQQTSQQRTQHQAAAQQMQQQATAQQMQQQAAAQQMQQQAAAQLMQQQAIVQTGSTLANVPNGGNGPRTQPQATQHIQQKATMQPGSSLCSISNNGNGPSIEASPGQSSPLNGVFGVVGTGNMGINLVANPGPARISFGAGSPVSPAFDERSPGSSNLPMSLITEFGNGQQQRRKRCADAPVEKVIERRQRRMIKNRESAARSRARKQAYTVELEAEVSQLKEENMKLLQKQEEETARRKKQILAFMPSKVTGAGLKGCSLKRTHTGPW</sequence>
<comment type="caution">
    <text evidence="7">The sequence shown here is derived from an EMBL/GenBank/DDBJ whole genome shotgun (WGS) entry which is preliminary data.</text>
</comment>
<dbReference type="SUPFAM" id="SSF57959">
    <property type="entry name" value="Leucine zipper domain"/>
    <property type="match status" value="1"/>
</dbReference>
<keyword evidence="4" id="KW-0175">Coiled coil</keyword>
<dbReference type="EMBL" id="CM035429">
    <property type="protein sequence ID" value="KAH7300335.1"/>
    <property type="molecule type" value="Genomic_DNA"/>
</dbReference>
<dbReference type="GO" id="GO:0005634">
    <property type="term" value="C:nucleus"/>
    <property type="evidence" value="ECO:0007669"/>
    <property type="project" value="UniProtKB-SubCell"/>
</dbReference>
<dbReference type="InterPro" id="IPR043452">
    <property type="entry name" value="BZIP46-like"/>
</dbReference>
<dbReference type="PANTHER" id="PTHR22952">
    <property type="entry name" value="CAMP-RESPONSE ELEMENT BINDING PROTEIN-RELATED"/>
    <property type="match status" value="1"/>
</dbReference>
<keyword evidence="2" id="KW-0238">DNA-binding</keyword>
<feature type="region of interest" description="Disordered" evidence="5">
    <location>
        <begin position="358"/>
        <end position="404"/>
    </location>
</feature>
<evidence type="ECO:0000256" key="5">
    <source>
        <dbReference type="SAM" id="MobiDB-lite"/>
    </source>
</evidence>
<evidence type="ECO:0000259" key="6">
    <source>
        <dbReference type="PROSITE" id="PS50217"/>
    </source>
</evidence>
<reference evidence="7" key="1">
    <citation type="submission" date="2021-08" db="EMBL/GenBank/DDBJ databases">
        <title>WGS assembly of Ceratopteris richardii.</title>
        <authorList>
            <person name="Marchant D.B."/>
            <person name="Chen G."/>
            <person name="Jenkins J."/>
            <person name="Shu S."/>
            <person name="Leebens-Mack J."/>
            <person name="Grimwood J."/>
            <person name="Schmutz J."/>
            <person name="Soltis P."/>
            <person name="Soltis D."/>
            <person name="Chen Z.-H."/>
        </authorList>
    </citation>
    <scope>NUCLEOTIDE SEQUENCE</scope>
    <source>
        <strain evidence="7">Whitten #5841</strain>
        <tissue evidence="7">Leaf</tissue>
    </source>
</reference>
<accession>A0A8T2RXP2</accession>
<dbReference type="GO" id="GO:0003700">
    <property type="term" value="F:DNA-binding transcription factor activity"/>
    <property type="evidence" value="ECO:0007669"/>
    <property type="project" value="InterPro"/>
</dbReference>
<evidence type="ECO:0000256" key="4">
    <source>
        <dbReference type="SAM" id="Coils"/>
    </source>
</evidence>
<dbReference type="PROSITE" id="PS50217">
    <property type="entry name" value="BZIP"/>
    <property type="match status" value="1"/>
</dbReference>
<protein>
    <recommendedName>
        <fullName evidence="6">BZIP domain-containing protein</fullName>
    </recommendedName>
</protein>
<feature type="compositionally biased region" description="Low complexity" evidence="5">
    <location>
        <begin position="298"/>
        <end position="313"/>
    </location>
</feature>
<gene>
    <name evidence="7" type="ORF">KP509_24G056700</name>
</gene>
<dbReference type="GO" id="GO:0045893">
    <property type="term" value="P:positive regulation of DNA-templated transcription"/>
    <property type="evidence" value="ECO:0007669"/>
    <property type="project" value="InterPro"/>
</dbReference>
<name>A0A8T2RXP2_CERRI</name>
<dbReference type="FunFam" id="1.20.5.170:FF:000036">
    <property type="entry name" value="ABSCISIC ACID-INSENSITIVE 5-like protein 2"/>
    <property type="match status" value="1"/>
</dbReference>
<feature type="region of interest" description="Disordered" evidence="5">
    <location>
        <begin position="246"/>
        <end position="313"/>
    </location>
</feature>
<keyword evidence="8" id="KW-1185">Reference proteome</keyword>
<keyword evidence="3" id="KW-0539">Nucleus</keyword>
<feature type="compositionally biased region" description="Polar residues" evidence="5">
    <location>
        <begin position="264"/>
        <end position="297"/>
    </location>
</feature>
<evidence type="ECO:0000256" key="1">
    <source>
        <dbReference type="ARBA" id="ARBA00004123"/>
    </source>
</evidence>